<reference evidence="1 2" key="1">
    <citation type="submission" date="2023-01" db="EMBL/GenBank/DDBJ databases">
        <title>Vibrio sp. KJ40-1 sp.nov, isolated from marine algae.</title>
        <authorList>
            <person name="Butt M."/>
            <person name="Kim J.M.J."/>
            <person name="Jeon C.O.C."/>
        </authorList>
    </citation>
    <scope>NUCLEOTIDE SEQUENCE [LARGE SCALE GENOMIC DNA]</scope>
    <source>
        <strain evidence="1 2">KJ40-1</strain>
    </source>
</reference>
<name>A0ABT4YX27_9VIBR</name>
<comment type="caution">
    <text evidence="1">The sequence shown here is derived from an EMBL/GenBank/DDBJ whole genome shotgun (WGS) entry which is preliminary data.</text>
</comment>
<accession>A0ABT4YX27</accession>
<dbReference type="Proteomes" id="UP001210678">
    <property type="component" value="Unassembled WGS sequence"/>
</dbReference>
<gene>
    <name evidence="1" type="ORF">PGX00_21710</name>
</gene>
<dbReference type="RefSeq" id="WP_272140499.1">
    <property type="nucleotide sequence ID" value="NZ_JAQLOI010000003.1"/>
</dbReference>
<organism evidence="1 2">
    <name type="scientific">Vibrio algarum</name>
    <dbReference type="NCBI Taxonomy" id="3020714"/>
    <lineage>
        <taxon>Bacteria</taxon>
        <taxon>Pseudomonadati</taxon>
        <taxon>Pseudomonadota</taxon>
        <taxon>Gammaproteobacteria</taxon>
        <taxon>Vibrionales</taxon>
        <taxon>Vibrionaceae</taxon>
        <taxon>Vibrio</taxon>
    </lineage>
</organism>
<sequence>MRLNSKLNINNAGIPVLSFKSGNQLITEVTAQTAIASTVNSHSYRDSNLRFRSKSKTKADKLYQFCGEQLVQSTMHTKGLILDTVA</sequence>
<evidence type="ECO:0000313" key="2">
    <source>
        <dbReference type="Proteomes" id="UP001210678"/>
    </source>
</evidence>
<proteinExistence type="predicted"/>
<protein>
    <submittedName>
        <fullName evidence="1">Uncharacterized protein</fullName>
    </submittedName>
</protein>
<evidence type="ECO:0000313" key="1">
    <source>
        <dbReference type="EMBL" id="MDB1126140.1"/>
    </source>
</evidence>
<keyword evidence="2" id="KW-1185">Reference proteome</keyword>
<dbReference type="EMBL" id="JAQLOI010000003">
    <property type="protein sequence ID" value="MDB1126140.1"/>
    <property type="molecule type" value="Genomic_DNA"/>
</dbReference>